<dbReference type="Proteomes" id="UP000626092">
    <property type="component" value="Unassembled WGS sequence"/>
</dbReference>
<protein>
    <recommendedName>
        <fullName evidence="2">Reverse transcriptase domain-containing protein</fullName>
    </recommendedName>
</protein>
<accession>A0A834L5L9</accession>
<dbReference type="PANTHER" id="PTHR46890">
    <property type="entry name" value="NON-LTR RETROLELEMENT REVERSE TRANSCRIPTASE-LIKE PROTEIN-RELATED"/>
    <property type="match status" value="1"/>
</dbReference>
<dbReference type="OrthoDB" id="1938551at2759"/>
<dbReference type="EMBL" id="WJXA01000069">
    <property type="protein sequence ID" value="KAF7116441.1"/>
    <property type="molecule type" value="Genomic_DNA"/>
</dbReference>
<feature type="domain" description="Reverse transcriptase" evidence="2">
    <location>
        <begin position="80"/>
        <end position="220"/>
    </location>
</feature>
<dbReference type="InterPro" id="IPR052343">
    <property type="entry name" value="Retrotransposon-Effector_Assoc"/>
</dbReference>
<dbReference type="InterPro" id="IPR000477">
    <property type="entry name" value="RT_dom"/>
</dbReference>
<name>A0A834L5L9_RHOSS</name>
<organism evidence="4 5">
    <name type="scientific">Rhododendron simsii</name>
    <name type="common">Sims's rhododendron</name>
    <dbReference type="NCBI Taxonomy" id="118357"/>
    <lineage>
        <taxon>Eukaryota</taxon>
        <taxon>Viridiplantae</taxon>
        <taxon>Streptophyta</taxon>
        <taxon>Embryophyta</taxon>
        <taxon>Tracheophyta</taxon>
        <taxon>Spermatophyta</taxon>
        <taxon>Magnoliopsida</taxon>
        <taxon>eudicotyledons</taxon>
        <taxon>Gunneridae</taxon>
        <taxon>Pentapetalae</taxon>
        <taxon>asterids</taxon>
        <taxon>Ericales</taxon>
        <taxon>Ericaceae</taxon>
        <taxon>Ericoideae</taxon>
        <taxon>Rhodoreae</taxon>
        <taxon>Rhododendron</taxon>
    </lineage>
</organism>
<comment type="caution">
    <text evidence="4">The sequence shown here is derived from an EMBL/GenBank/DDBJ whole genome shotgun (WGS) entry which is preliminary data.</text>
</comment>
<dbReference type="EMBL" id="WJXA01000493">
    <property type="protein sequence ID" value="KAF7112454.1"/>
    <property type="molecule type" value="Genomic_DNA"/>
</dbReference>
<dbReference type="AlphaFoldDB" id="A0A834L5L9"/>
<evidence type="ECO:0000313" key="3">
    <source>
        <dbReference type="EMBL" id="KAF7112454.1"/>
    </source>
</evidence>
<dbReference type="InterPro" id="IPR043502">
    <property type="entry name" value="DNA/RNA_pol_sf"/>
</dbReference>
<feature type="region of interest" description="Disordered" evidence="1">
    <location>
        <begin position="261"/>
        <end position="288"/>
    </location>
</feature>
<evidence type="ECO:0000256" key="1">
    <source>
        <dbReference type="SAM" id="MobiDB-lite"/>
    </source>
</evidence>
<reference evidence="4" key="1">
    <citation type="submission" date="2019-11" db="EMBL/GenBank/DDBJ databases">
        <authorList>
            <person name="Liu Y."/>
            <person name="Hou J."/>
            <person name="Li T.-Q."/>
            <person name="Guan C.-H."/>
            <person name="Wu X."/>
            <person name="Wu H.-Z."/>
            <person name="Ling F."/>
            <person name="Zhang R."/>
            <person name="Shi X.-G."/>
            <person name="Ren J.-P."/>
            <person name="Chen E.-F."/>
            <person name="Sun J.-M."/>
        </authorList>
    </citation>
    <scope>NUCLEOTIDE SEQUENCE</scope>
    <source>
        <strain evidence="4">Adult_tree_wgs_1</strain>
        <tissue evidence="4">Leaves</tissue>
    </source>
</reference>
<feature type="compositionally biased region" description="Polar residues" evidence="1">
    <location>
        <begin position="273"/>
        <end position="288"/>
    </location>
</feature>
<dbReference type="SUPFAM" id="SSF56672">
    <property type="entry name" value="DNA/RNA polymerases"/>
    <property type="match status" value="1"/>
</dbReference>
<evidence type="ECO:0000313" key="4">
    <source>
        <dbReference type="EMBL" id="KAF7116441.1"/>
    </source>
</evidence>
<sequence length="365" mass="41350">MNQSLTRSVTNLEVKYALDDMGPTKALGVDGVMPLFFQTYWPMGKDVTAVVKSFFHTSHLLRGFNQTLITLIAKVNCPTKPGQFRPISLYNVFYKIITKILANSLKPVLPHIISKNQNAFVDGLRNGWKGWVALKLDMAKAFHWIEWTYLEVVLRKFGFDEQWIRWVMSCVITASFATVINGEKGDNLTSSRGLRQGCPLSPYLFILCAEGFHFLIQEAIRDGNLFDIKVATLLKKSYKNMKRLLGKCQMGANLCCINGPSRSRNKRPKPKIITSSVQQHHVSTPEKTTPTAEHLTLGACLLEEDIDDGTFIVEADFFTPRTSFFSPRTSFYSPSNSLSFQEIVEDEGGEEEEIIVGKNLYWWRG</sequence>
<gene>
    <name evidence="4" type="ORF">RHSIM_RhsimUnG0028100</name>
    <name evidence="3" type="ORF">RHSIM_RhsimUnG0227800</name>
</gene>
<keyword evidence="5" id="KW-1185">Reference proteome</keyword>
<proteinExistence type="predicted"/>
<evidence type="ECO:0000259" key="2">
    <source>
        <dbReference type="Pfam" id="PF00078"/>
    </source>
</evidence>
<dbReference type="PANTHER" id="PTHR46890:SF48">
    <property type="entry name" value="RNA-DIRECTED DNA POLYMERASE"/>
    <property type="match status" value="1"/>
</dbReference>
<dbReference type="Pfam" id="PF00078">
    <property type="entry name" value="RVT_1"/>
    <property type="match status" value="1"/>
</dbReference>
<evidence type="ECO:0000313" key="5">
    <source>
        <dbReference type="Proteomes" id="UP000626092"/>
    </source>
</evidence>